<keyword evidence="1" id="KW-0812">Transmembrane</keyword>
<evidence type="ECO:0000313" key="3">
    <source>
        <dbReference type="Proteomes" id="UP000824890"/>
    </source>
</evidence>
<gene>
    <name evidence="2" type="ORF">HID58_061428</name>
</gene>
<organism evidence="2 3">
    <name type="scientific">Brassica napus</name>
    <name type="common">Rape</name>
    <dbReference type="NCBI Taxonomy" id="3708"/>
    <lineage>
        <taxon>Eukaryota</taxon>
        <taxon>Viridiplantae</taxon>
        <taxon>Streptophyta</taxon>
        <taxon>Embryophyta</taxon>
        <taxon>Tracheophyta</taxon>
        <taxon>Spermatophyta</taxon>
        <taxon>Magnoliopsida</taxon>
        <taxon>eudicotyledons</taxon>
        <taxon>Gunneridae</taxon>
        <taxon>Pentapetalae</taxon>
        <taxon>rosids</taxon>
        <taxon>malvids</taxon>
        <taxon>Brassicales</taxon>
        <taxon>Brassicaceae</taxon>
        <taxon>Brassiceae</taxon>
        <taxon>Brassica</taxon>
    </lineage>
</organism>
<evidence type="ECO:0000256" key="1">
    <source>
        <dbReference type="SAM" id="Phobius"/>
    </source>
</evidence>
<name>A0ABQ7ZYM3_BRANA</name>
<dbReference type="EMBL" id="JAGKQM010000014">
    <property type="protein sequence ID" value="KAH0885332.1"/>
    <property type="molecule type" value="Genomic_DNA"/>
</dbReference>
<evidence type="ECO:0000313" key="2">
    <source>
        <dbReference type="EMBL" id="KAH0885332.1"/>
    </source>
</evidence>
<proteinExistence type="predicted"/>
<keyword evidence="3" id="KW-1185">Reference proteome</keyword>
<keyword evidence="1" id="KW-0472">Membrane</keyword>
<sequence length="110" mass="12591">MYADTLFLGATNAATRYCSTAYCICREKSAGMSYGIFTSQVGKKDSIVQMLIHEPYNVADKWVLEHDFLRVVAAVHIGWILLFDFVFAYCNKFLKFQKKVKEKNLCGIVF</sequence>
<comment type="caution">
    <text evidence="2">The sequence shown here is derived from an EMBL/GenBank/DDBJ whole genome shotgun (WGS) entry which is preliminary data.</text>
</comment>
<dbReference type="Proteomes" id="UP000824890">
    <property type="component" value="Unassembled WGS sequence"/>
</dbReference>
<feature type="transmembrane region" description="Helical" evidence="1">
    <location>
        <begin position="68"/>
        <end position="90"/>
    </location>
</feature>
<protein>
    <submittedName>
        <fullName evidence="2">Uncharacterized protein</fullName>
    </submittedName>
</protein>
<accession>A0ABQ7ZYM3</accession>
<reference evidence="2 3" key="1">
    <citation type="submission" date="2021-05" db="EMBL/GenBank/DDBJ databases">
        <title>Genome Assembly of Synthetic Allotetraploid Brassica napus Reveals Homoeologous Exchanges between Subgenomes.</title>
        <authorList>
            <person name="Davis J.T."/>
        </authorList>
    </citation>
    <scope>NUCLEOTIDE SEQUENCE [LARGE SCALE GENOMIC DNA]</scope>
    <source>
        <strain evidence="3">cv. Da-Ae</strain>
        <tissue evidence="2">Seedling</tissue>
    </source>
</reference>
<keyword evidence="1" id="KW-1133">Transmembrane helix</keyword>